<name>A0A5C5W972_9PLAN</name>
<feature type="compositionally biased region" description="Basic and acidic residues" evidence="1">
    <location>
        <begin position="19"/>
        <end position="29"/>
    </location>
</feature>
<dbReference type="Proteomes" id="UP000317243">
    <property type="component" value="Unassembled WGS sequence"/>
</dbReference>
<sequence>MSTLFPPVIDDLLTIQESSARDTDPRSDRGGNQFGFNPR</sequence>
<evidence type="ECO:0000313" key="2">
    <source>
        <dbReference type="EMBL" id="TWT47164.1"/>
    </source>
</evidence>
<keyword evidence="3" id="KW-1185">Reference proteome</keyword>
<protein>
    <submittedName>
        <fullName evidence="2">Uncharacterized protein</fullName>
    </submittedName>
</protein>
<feature type="region of interest" description="Disordered" evidence="1">
    <location>
        <begin position="15"/>
        <end position="39"/>
    </location>
</feature>
<reference evidence="2 3" key="1">
    <citation type="submission" date="2019-02" db="EMBL/GenBank/DDBJ databases">
        <title>Deep-cultivation of Planctomycetes and their phenomic and genomic characterization uncovers novel biology.</title>
        <authorList>
            <person name="Wiegand S."/>
            <person name="Jogler M."/>
            <person name="Boedeker C."/>
            <person name="Pinto D."/>
            <person name="Vollmers J."/>
            <person name="Rivas-Marin E."/>
            <person name="Kohn T."/>
            <person name="Peeters S.H."/>
            <person name="Heuer A."/>
            <person name="Rast P."/>
            <person name="Oberbeckmann S."/>
            <person name="Bunk B."/>
            <person name="Jeske O."/>
            <person name="Meyerdierks A."/>
            <person name="Storesund J.E."/>
            <person name="Kallscheuer N."/>
            <person name="Luecker S."/>
            <person name="Lage O.M."/>
            <person name="Pohl T."/>
            <person name="Merkel B.J."/>
            <person name="Hornburger P."/>
            <person name="Mueller R.-W."/>
            <person name="Bruemmer F."/>
            <person name="Labrenz M."/>
            <person name="Spormann A.M."/>
            <person name="Op Den Camp H."/>
            <person name="Overmann J."/>
            <person name="Amann R."/>
            <person name="Jetten M.S.M."/>
            <person name="Mascher T."/>
            <person name="Medema M.H."/>
            <person name="Devos D.P."/>
            <person name="Kaster A.-K."/>
            <person name="Ovreas L."/>
            <person name="Rohde M."/>
            <person name="Galperin M.Y."/>
            <person name="Jogler C."/>
        </authorList>
    </citation>
    <scope>NUCLEOTIDE SEQUENCE [LARGE SCALE GENOMIC DNA]</scope>
    <source>
        <strain evidence="2 3">KOR42</strain>
    </source>
</reference>
<comment type="caution">
    <text evidence="2">The sequence shown here is derived from an EMBL/GenBank/DDBJ whole genome shotgun (WGS) entry which is preliminary data.</text>
</comment>
<organism evidence="2 3">
    <name type="scientific">Thalassoglobus neptunius</name>
    <dbReference type="NCBI Taxonomy" id="1938619"/>
    <lineage>
        <taxon>Bacteria</taxon>
        <taxon>Pseudomonadati</taxon>
        <taxon>Planctomycetota</taxon>
        <taxon>Planctomycetia</taxon>
        <taxon>Planctomycetales</taxon>
        <taxon>Planctomycetaceae</taxon>
        <taxon>Thalassoglobus</taxon>
    </lineage>
</organism>
<dbReference type="EMBL" id="SIHI01000023">
    <property type="protein sequence ID" value="TWT47164.1"/>
    <property type="molecule type" value="Genomic_DNA"/>
</dbReference>
<evidence type="ECO:0000256" key="1">
    <source>
        <dbReference type="SAM" id="MobiDB-lite"/>
    </source>
</evidence>
<gene>
    <name evidence="2" type="ORF">KOR42_41620</name>
</gene>
<proteinExistence type="predicted"/>
<evidence type="ECO:0000313" key="3">
    <source>
        <dbReference type="Proteomes" id="UP000317243"/>
    </source>
</evidence>
<accession>A0A5C5W972</accession>
<dbReference type="AlphaFoldDB" id="A0A5C5W972"/>